<dbReference type="InterPro" id="IPR011009">
    <property type="entry name" value="Kinase-like_dom_sf"/>
</dbReference>
<evidence type="ECO:0000313" key="4">
    <source>
        <dbReference type="Proteomes" id="UP000192095"/>
    </source>
</evidence>
<dbReference type="GO" id="GO:0004672">
    <property type="term" value="F:protein kinase activity"/>
    <property type="evidence" value="ECO:0007669"/>
    <property type="project" value="InterPro"/>
</dbReference>
<dbReference type="PANTHER" id="PTHR24362">
    <property type="entry name" value="SERINE/THREONINE-PROTEIN KINASE NEK"/>
    <property type="match status" value="1"/>
</dbReference>
<accession>A0A1V0P1B8</accession>
<evidence type="ECO:0000259" key="2">
    <source>
        <dbReference type="PROSITE" id="PS50011"/>
    </source>
</evidence>
<dbReference type="GO" id="GO:0005524">
    <property type="term" value="F:ATP binding"/>
    <property type="evidence" value="ECO:0007669"/>
    <property type="project" value="UniProtKB-UniRule"/>
</dbReference>
<dbReference type="AlphaFoldDB" id="A0A1V0P1B8"/>
<dbReference type="InterPro" id="IPR008266">
    <property type="entry name" value="Tyr_kinase_AS"/>
</dbReference>
<sequence>MTSPQLINAITTSYKELTDDINLEYVDLYKEFEDEKLRMVLSTLHHLLTESYITMNQLLPSEDYTRHFWAEDSRKLINIIKIINKLKGKLLNSELSFKLDDYYANVLKNSKDFLSKSGGSEIPPFTESVDLYYEIPIFIPTNSLNISREDKKIFSDLKPIGEGSYASVYKYKDEFYDKEFVLKRAKKKLDTKELERFKIEYEQMKSLSSPYVTEVYRYNGDENEYIMECMDYSLESYLKKFQDKLDFNAKRKIVFQILNAFKYIHSKGILHRDISPKNILIKKYEDVLIIKVADFGLVKIPESGLTSLMTDFKGAFNDLSLKQEGFSSYNILHETYALTKLIYYTMTNRTNIKIDSIKNSDLKQFVSKGTSLDKNVRYKNVDEMISSFRSIKF</sequence>
<dbReference type="EMBL" id="CP015902">
    <property type="protein sequence ID" value="ARE20510.1"/>
    <property type="molecule type" value="Genomic_DNA"/>
</dbReference>
<keyword evidence="1" id="KW-0067">ATP-binding</keyword>
<dbReference type="CDD" id="cd00180">
    <property type="entry name" value="PKc"/>
    <property type="match status" value="1"/>
</dbReference>
<feature type="binding site" evidence="1">
    <location>
        <position position="187"/>
    </location>
    <ligand>
        <name>ATP</name>
        <dbReference type="ChEBI" id="CHEBI:30616"/>
    </ligand>
</feature>
<proteinExistence type="predicted"/>
<name>A0A1V0P1B8_LACLL</name>
<dbReference type="PANTHER" id="PTHR24362:SF309">
    <property type="entry name" value="PROTEIN KINASE DOMAIN-CONTAINING PROTEIN"/>
    <property type="match status" value="1"/>
</dbReference>
<dbReference type="Proteomes" id="UP000192095">
    <property type="component" value="Chromosome"/>
</dbReference>
<keyword evidence="1" id="KW-0547">Nucleotide-binding</keyword>
<evidence type="ECO:0000256" key="1">
    <source>
        <dbReference type="PROSITE-ProRule" id="PRU10141"/>
    </source>
</evidence>
<keyword evidence="3" id="KW-0418">Kinase</keyword>
<dbReference type="InterPro" id="IPR000719">
    <property type="entry name" value="Prot_kinase_dom"/>
</dbReference>
<dbReference type="InterPro" id="IPR017441">
    <property type="entry name" value="Protein_kinase_ATP_BS"/>
</dbReference>
<gene>
    <name evidence="3" type="ORF">LLUC06_0963</name>
</gene>
<dbReference type="Gene3D" id="1.10.510.10">
    <property type="entry name" value="Transferase(Phosphotransferase) domain 1"/>
    <property type="match status" value="1"/>
</dbReference>
<organism evidence="3 4">
    <name type="scientific">Lactococcus lactis subsp. lactis</name>
    <name type="common">Streptococcus lactis</name>
    <dbReference type="NCBI Taxonomy" id="1360"/>
    <lineage>
        <taxon>Bacteria</taxon>
        <taxon>Bacillati</taxon>
        <taxon>Bacillota</taxon>
        <taxon>Bacilli</taxon>
        <taxon>Lactobacillales</taxon>
        <taxon>Streptococcaceae</taxon>
        <taxon>Lactococcus</taxon>
    </lineage>
</organism>
<keyword evidence="3" id="KW-0808">Transferase</keyword>
<reference evidence="3 4" key="1">
    <citation type="journal article" date="2017" name="BMC Genomics">
        <title>Comparative and functional genomics of the Lactococcus lactis taxon; insights into evolution and niche adaptation.</title>
        <authorList>
            <person name="Kelleher P."/>
            <person name="Bottacini F."/>
            <person name="Mahony J."/>
            <person name="Kilcawley K.N."/>
            <person name="van Sinderen D."/>
        </authorList>
    </citation>
    <scope>NUCLEOTIDE SEQUENCE [LARGE SCALE GENOMIC DNA]</scope>
    <source>
        <strain evidence="3 4">UC06</strain>
    </source>
</reference>
<dbReference type="PROSITE" id="PS50011">
    <property type="entry name" value="PROTEIN_KINASE_DOM"/>
    <property type="match status" value="1"/>
</dbReference>
<dbReference type="RefSeq" id="WP_081213467.1">
    <property type="nucleotide sequence ID" value="NZ_CP015902.2"/>
</dbReference>
<protein>
    <submittedName>
        <fullName evidence="3">Protein kinase family protein</fullName>
    </submittedName>
</protein>
<dbReference type="PROSITE" id="PS00107">
    <property type="entry name" value="PROTEIN_KINASE_ATP"/>
    <property type="match status" value="1"/>
</dbReference>
<feature type="domain" description="Protein kinase" evidence="2">
    <location>
        <begin position="154"/>
        <end position="393"/>
    </location>
</feature>
<evidence type="ECO:0000313" key="3">
    <source>
        <dbReference type="EMBL" id="ARE20510.1"/>
    </source>
</evidence>
<dbReference type="SUPFAM" id="SSF56112">
    <property type="entry name" value="Protein kinase-like (PK-like)"/>
    <property type="match status" value="1"/>
</dbReference>
<dbReference type="PROSITE" id="PS00109">
    <property type="entry name" value="PROTEIN_KINASE_TYR"/>
    <property type="match status" value="1"/>
</dbReference>
<dbReference type="Pfam" id="PF00069">
    <property type="entry name" value="Pkinase"/>
    <property type="match status" value="1"/>
</dbReference>